<dbReference type="InterPro" id="IPR001478">
    <property type="entry name" value="PDZ"/>
</dbReference>
<reference evidence="4" key="2">
    <citation type="submission" date="2019-06" db="EMBL/GenBank/DDBJ databases">
        <title>Genomics analysis of Aphanomyces spp. identifies a new class of oomycete effector associated with host adaptation.</title>
        <authorList>
            <person name="Gaulin E."/>
        </authorList>
    </citation>
    <scope>NUCLEOTIDE SEQUENCE</scope>
    <source>
        <strain evidence="4">CBS 578.67</strain>
    </source>
</reference>
<name>A0A485LP94_9STRA</name>
<feature type="region of interest" description="Disordered" evidence="2">
    <location>
        <begin position="183"/>
        <end position="267"/>
    </location>
</feature>
<dbReference type="PROSITE" id="PS50106">
    <property type="entry name" value="PDZ"/>
    <property type="match status" value="1"/>
</dbReference>
<feature type="compositionally biased region" description="Acidic residues" evidence="2">
    <location>
        <begin position="230"/>
        <end position="267"/>
    </location>
</feature>
<dbReference type="AlphaFoldDB" id="A0A485LP94"/>
<evidence type="ECO:0000313" key="6">
    <source>
        <dbReference type="Proteomes" id="UP000332933"/>
    </source>
</evidence>
<dbReference type="OrthoDB" id="79928at2759"/>
<reference evidence="5 6" key="1">
    <citation type="submission" date="2019-03" db="EMBL/GenBank/DDBJ databases">
        <authorList>
            <person name="Gaulin E."/>
            <person name="Dumas B."/>
        </authorList>
    </citation>
    <scope>NUCLEOTIDE SEQUENCE [LARGE SCALE GENOMIC DNA]</scope>
    <source>
        <strain evidence="5">CBS 568.67</strain>
    </source>
</reference>
<evidence type="ECO:0000313" key="4">
    <source>
        <dbReference type="EMBL" id="KAF0684114.1"/>
    </source>
</evidence>
<proteinExistence type="predicted"/>
<accession>A0A485LP94</accession>
<keyword evidence="1" id="KW-0175">Coiled coil</keyword>
<protein>
    <submittedName>
        <fullName evidence="5">Aste57867_23901 protein</fullName>
    </submittedName>
</protein>
<evidence type="ECO:0000256" key="2">
    <source>
        <dbReference type="SAM" id="MobiDB-lite"/>
    </source>
</evidence>
<feature type="compositionally biased region" description="Acidic residues" evidence="2">
    <location>
        <begin position="183"/>
        <end position="213"/>
    </location>
</feature>
<dbReference type="EMBL" id="CAADRA010007348">
    <property type="protein sequence ID" value="VFU00544.1"/>
    <property type="molecule type" value="Genomic_DNA"/>
</dbReference>
<dbReference type="Gene3D" id="2.30.42.10">
    <property type="match status" value="1"/>
</dbReference>
<gene>
    <name evidence="5" type="primary">Aste57867_23901</name>
    <name evidence="4" type="ORF">As57867_023828</name>
    <name evidence="5" type="ORF">ASTE57867_23901</name>
</gene>
<sequence>MISSYEEARRANIARNKAMLESLGIEKVVVKTSIKRQRKKSEVPARRSSRVEKVLVVRAKIQQVLEDDDELFRQEHARRVRQMREQARQLKHEREELGRMRREEQEQRRMEKLLEIERKRQQQTDERRRRQLELNAKRMEKQEKERLRNVVVLKLPRAWATTTPLTEKHDNDDEDDEDIEVDDFFDDENEDGDADEEEDLDDDEDFEDGDDENALWVKGSIKRPQTPEIVEIESDDDETEDGSDDDDSSEGESGDSEDWDGCDDDDDSAVMASLLDEQTKTLRRNGLSTAAKSPNAHVVVPREEALVVKLKRPLTEDRLSLDGKPLVLKFRHRQLVQKIQELQKLNNSDAMEMRKKSRVQDADMEYDVRLSKGTHGLCVEFGVEQNKIKVMGFRQPQPGQVGPAEASGKISLGDELIAVEGEAVRDASRFKRFVPILKSGLSVTLRFRRCSQLT</sequence>
<dbReference type="SUPFAM" id="SSF50156">
    <property type="entry name" value="PDZ domain-like"/>
    <property type="match status" value="1"/>
</dbReference>
<evidence type="ECO:0000256" key="1">
    <source>
        <dbReference type="SAM" id="Coils"/>
    </source>
</evidence>
<keyword evidence="6" id="KW-1185">Reference proteome</keyword>
<dbReference type="Proteomes" id="UP000332933">
    <property type="component" value="Unassembled WGS sequence"/>
</dbReference>
<organism evidence="5 6">
    <name type="scientific">Aphanomyces stellatus</name>
    <dbReference type="NCBI Taxonomy" id="120398"/>
    <lineage>
        <taxon>Eukaryota</taxon>
        <taxon>Sar</taxon>
        <taxon>Stramenopiles</taxon>
        <taxon>Oomycota</taxon>
        <taxon>Saprolegniomycetes</taxon>
        <taxon>Saprolegniales</taxon>
        <taxon>Verrucalvaceae</taxon>
        <taxon>Aphanomyces</taxon>
    </lineage>
</organism>
<feature type="domain" description="PDZ" evidence="3">
    <location>
        <begin position="367"/>
        <end position="451"/>
    </location>
</feature>
<dbReference type="InterPro" id="IPR036034">
    <property type="entry name" value="PDZ_sf"/>
</dbReference>
<feature type="coiled-coil region" evidence="1">
    <location>
        <begin position="73"/>
        <end position="149"/>
    </location>
</feature>
<evidence type="ECO:0000313" key="5">
    <source>
        <dbReference type="EMBL" id="VFU00544.1"/>
    </source>
</evidence>
<evidence type="ECO:0000259" key="3">
    <source>
        <dbReference type="PROSITE" id="PS50106"/>
    </source>
</evidence>
<dbReference type="EMBL" id="VJMH01007322">
    <property type="protein sequence ID" value="KAF0684114.1"/>
    <property type="molecule type" value="Genomic_DNA"/>
</dbReference>